<evidence type="ECO:0000313" key="3">
    <source>
        <dbReference type="Proteomes" id="UP000799777"/>
    </source>
</evidence>
<evidence type="ECO:0000313" key="2">
    <source>
        <dbReference type="EMBL" id="KAF2035069.1"/>
    </source>
</evidence>
<proteinExistence type="predicted"/>
<feature type="compositionally biased region" description="Basic and acidic residues" evidence="1">
    <location>
        <begin position="23"/>
        <end position="32"/>
    </location>
</feature>
<comment type="caution">
    <text evidence="2">The sequence shown here is derived from an EMBL/GenBank/DDBJ whole genome shotgun (WGS) entry which is preliminary data.</text>
</comment>
<dbReference type="EMBL" id="ML978158">
    <property type="protein sequence ID" value="KAF2035069.1"/>
    <property type="molecule type" value="Genomic_DNA"/>
</dbReference>
<feature type="compositionally biased region" description="Basic residues" evidence="1">
    <location>
        <begin position="131"/>
        <end position="143"/>
    </location>
</feature>
<reference evidence="2" key="1">
    <citation type="journal article" date="2020" name="Stud. Mycol.">
        <title>101 Dothideomycetes genomes: a test case for predicting lifestyles and emergence of pathogens.</title>
        <authorList>
            <person name="Haridas S."/>
            <person name="Albert R."/>
            <person name="Binder M."/>
            <person name="Bloem J."/>
            <person name="Labutti K."/>
            <person name="Salamov A."/>
            <person name="Andreopoulos B."/>
            <person name="Baker S."/>
            <person name="Barry K."/>
            <person name="Bills G."/>
            <person name="Bluhm B."/>
            <person name="Cannon C."/>
            <person name="Castanera R."/>
            <person name="Culley D."/>
            <person name="Daum C."/>
            <person name="Ezra D."/>
            <person name="Gonzalez J."/>
            <person name="Henrissat B."/>
            <person name="Kuo A."/>
            <person name="Liang C."/>
            <person name="Lipzen A."/>
            <person name="Lutzoni F."/>
            <person name="Magnuson J."/>
            <person name="Mondo S."/>
            <person name="Nolan M."/>
            <person name="Ohm R."/>
            <person name="Pangilinan J."/>
            <person name="Park H.-J."/>
            <person name="Ramirez L."/>
            <person name="Alfaro M."/>
            <person name="Sun H."/>
            <person name="Tritt A."/>
            <person name="Yoshinaga Y."/>
            <person name="Zwiers L.-H."/>
            <person name="Turgeon B."/>
            <person name="Goodwin S."/>
            <person name="Spatafora J."/>
            <person name="Crous P."/>
            <person name="Grigoriev I."/>
        </authorList>
    </citation>
    <scope>NUCLEOTIDE SEQUENCE</scope>
    <source>
        <strain evidence="2">CBS 110217</strain>
    </source>
</reference>
<sequence>MSEAPGAAMTAGAVTAENNKPSNTEREAEERGRLKRRRLSSASPRRASSPSRGHERHSGSRYREHHRKPHRPCSPASSISPPTVLQKKTRRRSDAEADHTFRGRARNRSDSRGRTEDTVVEDESTFLERLRRFRKRSQPPRRHKIEEEDEAAELRRERSYHKLSRVHRRDSKGEGVEQTCIAEDRRTEQAV</sequence>
<gene>
    <name evidence="2" type="ORF">EK21DRAFT_107197</name>
</gene>
<feature type="compositionally biased region" description="Basic and acidic residues" evidence="1">
    <location>
        <begin position="52"/>
        <end position="62"/>
    </location>
</feature>
<dbReference type="OrthoDB" id="3800848at2759"/>
<feature type="compositionally biased region" description="Basic and acidic residues" evidence="1">
    <location>
        <begin position="182"/>
        <end position="191"/>
    </location>
</feature>
<evidence type="ECO:0000256" key="1">
    <source>
        <dbReference type="SAM" id="MobiDB-lite"/>
    </source>
</evidence>
<feature type="compositionally biased region" description="Basic residues" evidence="1">
    <location>
        <begin position="158"/>
        <end position="170"/>
    </location>
</feature>
<keyword evidence="3" id="KW-1185">Reference proteome</keyword>
<dbReference type="Proteomes" id="UP000799777">
    <property type="component" value="Unassembled WGS sequence"/>
</dbReference>
<feature type="compositionally biased region" description="Low complexity" evidence="1">
    <location>
        <begin position="40"/>
        <end position="51"/>
    </location>
</feature>
<feature type="compositionally biased region" description="Basic and acidic residues" evidence="1">
    <location>
        <begin position="92"/>
        <end position="117"/>
    </location>
</feature>
<protein>
    <submittedName>
        <fullName evidence="2">Uncharacterized protein</fullName>
    </submittedName>
</protein>
<feature type="region of interest" description="Disordered" evidence="1">
    <location>
        <begin position="1"/>
        <end position="191"/>
    </location>
</feature>
<organism evidence="2 3">
    <name type="scientific">Setomelanomma holmii</name>
    <dbReference type="NCBI Taxonomy" id="210430"/>
    <lineage>
        <taxon>Eukaryota</taxon>
        <taxon>Fungi</taxon>
        <taxon>Dikarya</taxon>
        <taxon>Ascomycota</taxon>
        <taxon>Pezizomycotina</taxon>
        <taxon>Dothideomycetes</taxon>
        <taxon>Pleosporomycetidae</taxon>
        <taxon>Pleosporales</taxon>
        <taxon>Pleosporineae</taxon>
        <taxon>Phaeosphaeriaceae</taxon>
        <taxon>Setomelanomma</taxon>
    </lineage>
</organism>
<name>A0A9P4LTU5_9PLEO</name>
<accession>A0A9P4LTU5</accession>
<dbReference type="AlphaFoldDB" id="A0A9P4LTU5"/>